<protein>
    <submittedName>
        <fullName evidence="13">Energy transducer TonB</fullName>
    </submittedName>
</protein>
<dbReference type="PANTHER" id="PTHR33446">
    <property type="entry name" value="PROTEIN TONB-RELATED"/>
    <property type="match status" value="1"/>
</dbReference>
<evidence type="ECO:0000256" key="9">
    <source>
        <dbReference type="ARBA" id="ARBA00023136"/>
    </source>
</evidence>
<feature type="domain" description="TonB C-terminal" evidence="12">
    <location>
        <begin position="218"/>
        <end position="311"/>
    </location>
</feature>
<organism evidence="13 14">
    <name type="scientific">Acinetobacter geminorum</name>
    <dbReference type="NCBI Taxonomy" id="2730922"/>
    <lineage>
        <taxon>Bacteria</taxon>
        <taxon>Pseudomonadati</taxon>
        <taxon>Pseudomonadota</taxon>
        <taxon>Gammaproteobacteria</taxon>
        <taxon>Moraxellales</taxon>
        <taxon>Moraxellaceae</taxon>
        <taxon>Acinetobacter</taxon>
    </lineage>
</organism>
<evidence type="ECO:0000256" key="10">
    <source>
        <dbReference type="SAM" id="MobiDB-lite"/>
    </source>
</evidence>
<evidence type="ECO:0000256" key="11">
    <source>
        <dbReference type="SAM" id="Phobius"/>
    </source>
</evidence>
<comment type="caution">
    <text evidence="13">The sequence shown here is derived from an EMBL/GenBank/DDBJ whole genome shotgun (WGS) entry which is preliminary data.</text>
</comment>
<evidence type="ECO:0000256" key="5">
    <source>
        <dbReference type="ARBA" id="ARBA00022519"/>
    </source>
</evidence>
<keyword evidence="4" id="KW-1003">Cell membrane</keyword>
<evidence type="ECO:0000256" key="7">
    <source>
        <dbReference type="ARBA" id="ARBA00022927"/>
    </source>
</evidence>
<feature type="transmembrane region" description="Helical" evidence="11">
    <location>
        <begin position="24"/>
        <end position="45"/>
    </location>
</feature>
<dbReference type="InterPro" id="IPR037682">
    <property type="entry name" value="TonB_C"/>
</dbReference>
<dbReference type="RefSeq" id="WP_086264846.1">
    <property type="nucleotide sequence ID" value="NZ_JAUPID010000005.1"/>
</dbReference>
<name>A0ABT8Z9B9_9GAMM</name>
<comment type="subcellular location">
    <subcellularLocation>
        <location evidence="1">Cell inner membrane</location>
        <topology evidence="1">Single-pass membrane protein</topology>
        <orientation evidence="1">Periplasmic side</orientation>
    </subcellularLocation>
</comment>
<comment type="similarity">
    <text evidence="2">Belongs to the TonB family.</text>
</comment>
<dbReference type="Gene3D" id="3.30.1150.10">
    <property type="match status" value="1"/>
</dbReference>
<evidence type="ECO:0000256" key="3">
    <source>
        <dbReference type="ARBA" id="ARBA00022448"/>
    </source>
</evidence>
<accession>A0ABT8Z9B9</accession>
<evidence type="ECO:0000313" key="13">
    <source>
        <dbReference type="EMBL" id="MDO7361319.1"/>
    </source>
</evidence>
<dbReference type="InterPro" id="IPR006260">
    <property type="entry name" value="TonB/TolA_C"/>
</dbReference>
<keyword evidence="3" id="KW-0813">Transport</keyword>
<dbReference type="SUPFAM" id="SSF74653">
    <property type="entry name" value="TolA/TonB C-terminal domain"/>
    <property type="match status" value="1"/>
</dbReference>
<evidence type="ECO:0000256" key="8">
    <source>
        <dbReference type="ARBA" id="ARBA00022989"/>
    </source>
</evidence>
<feature type="compositionally biased region" description="Basic and acidic residues" evidence="10">
    <location>
        <begin position="159"/>
        <end position="171"/>
    </location>
</feature>
<keyword evidence="7" id="KW-0653">Protein transport</keyword>
<evidence type="ECO:0000256" key="6">
    <source>
        <dbReference type="ARBA" id="ARBA00022692"/>
    </source>
</evidence>
<dbReference type="EMBL" id="JAUPID010000005">
    <property type="protein sequence ID" value="MDO7361319.1"/>
    <property type="molecule type" value="Genomic_DNA"/>
</dbReference>
<dbReference type="NCBIfam" id="TIGR01352">
    <property type="entry name" value="tonB_Cterm"/>
    <property type="match status" value="1"/>
</dbReference>
<evidence type="ECO:0000256" key="2">
    <source>
        <dbReference type="ARBA" id="ARBA00006555"/>
    </source>
</evidence>
<evidence type="ECO:0000256" key="4">
    <source>
        <dbReference type="ARBA" id="ARBA00022475"/>
    </source>
</evidence>
<dbReference type="PROSITE" id="PS52015">
    <property type="entry name" value="TONB_CTD"/>
    <property type="match status" value="1"/>
</dbReference>
<keyword evidence="8 11" id="KW-1133">Transmembrane helix</keyword>
<dbReference type="Proteomes" id="UP001175780">
    <property type="component" value="Unassembled WGS sequence"/>
</dbReference>
<gene>
    <name evidence="13" type="ORF">Q5X34_06440</name>
</gene>
<reference evidence="13" key="1">
    <citation type="submission" date="2023-07" db="EMBL/GenBank/DDBJ databases">
        <title>Whole genome sequencing of environmental Acinetobacter calcoaceticus-baumannii complex from non-hospital environment.</title>
        <authorList>
            <person name="Wee S.K."/>
            <person name="Khoo E.Z.Y."/>
            <person name="Mohammad T.A.-H."/>
            <person name="Tan S.E.K."/>
            <person name="Yap E.P.H."/>
        </authorList>
    </citation>
    <scope>NUCLEOTIDE SEQUENCE</scope>
    <source>
        <strain evidence="13">PUMA0118</strain>
    </source>
</reference>
<evidence type="ECO:0000313" key="14">
    <source>
        <dbReference type="Proteomes" id="UP001175780"/>
    </source>
</evidence>
<feature type="region of interest" description="Disordered" evidence="10">
    <location>
        <begin position="73"/>
        <end position="117"/>
    </location>
</feature>
<dbReference type="Pfam" id="PF03544">
    <property type="entry name" value="TonB_C"/>
    <property type="match status" value="1"/>
</dbReference>
<proteinExistence type="inferred from homology"/>
<sequence>MKSKSLFPTHKPMFMLPLPQGPKHFYKCLTVVVVIGLHVFVVWMLSHLIEPYTFQATPKVDALKVSFVSLAPAKKPSHEKTESQPEKSVTPQSTLNSSVSSVPEKSKNSPTNVQTLNVQTLASKTASKEVVQNNLNNKQQAQPKTTLNNLVSSQAVQPTERRAAHNDKKLSSTDLEQTQTEHLSQNTNSETKSGGVKTPATQQEYSKAPSTQVEHDDVVQVSSVDVLSFGGLDYDDRELKQQNRLVELRIRINEKGQPINIQLRQSSGIQSLDERVMQATRKSRFKPHKINGRAVTIVVDFPVQLKLNRGR</sequence>
<feature type="region of interest" description="Disordered" evidence="10">
    <location>
        <begin position="154"/>
        <end position="216"/>
    </location>
</feature>
<keyword evidence="14" id="KW-1185">Reference proteome</keyword>
<dbReference type="InterPro" id="IPR051045">
    <property type="entry name" value="TonB-dependent_transducer"/>
</dbReference>
<evidence type="ECO:0000256" key="1">
    <source>
        <dbReference type="ARBA" id="ARBA00004383"/>
    </source>
</evidence>
<feature type="compositionally biased region" description="Polar residues" evidence="10">
    <location>
        <begin position="199"/>
        <end position="212"/>
    </location>
</feature>
<feature type="compositionally biased region" description="Basic and acidic residues" evidence="10">
    <location>
        <begin position="76"/>
        <end position="85"/>
    </location>
</feature>
<evidence type="ECO:0000259" key="12">
    <source>
        <dbReference type="PROSITE" id="PS52015"/>
    </source>
</evidence>
<keyword evidence="5" id="KW-0997">Cell inner membrane</keyword>
<keyword evidence="6 11" id="KW-0812">Transmembrane</keyword>
<keyword evidence="9 11" id="KW-0472">Membrane</keyword>
<feature type="compositionally biased region" description="Polar residues" evidence="10">
    <location>
        <begin position="172"/>
        <end position="192"/>
    </location>
</feature>
<feature type="compositionally biased region" description="Polar residues" evidence="10">
    <location>
        <begin position="86"/>
        <end position="117"/>
    </location>
</feature>